<evidence type="ECO:0000313" key="4">
    <source>
        <dbReference type="Proteomes" id="UP001596101"/>
    </source>
</evidence>
<dbReference type="EMBL" id="JBHSMR010000008">
    <property type="protein sequence ID" value="MFC5477630.1"/>
    <property type="molecule type" value="Genomic_DNA"/>
</dbReference>
<dbReference type="SUPFAM" id="SSF53756">
    <property type="entry name" value="UDP-Glycosyltransferase/glycogen phosphorylase"/>
    <property type="match status" value="1"/>
</dbReference>
<dbReference type="Gene3D" id="3.40.50.2000">
    <property type="entry name" value="Glycogen Phosphorylase B"/>
    <property type="match status" value="2"/>
</dbReference>
<dbReference type="CDD" id="cd03798">
    <property type="entry name" value="GT4_WlbH-like"/>
    <property type="match status" value="1"/>
</dbReference>
<gene>
    <name evidence="3" type="ORF">ACFPQ5_05490</name>
</gene>
<protein>
    <submittedName>
        <fullName evidence="3">Glycosyltransferase family 4 protein</fullName>
    </submittedName>
</protein>
<dbReference type="PANTHER" id="PTHR45947">
    <property type="entry name" value="SULFOQUINOVOSYL TRANSFERASE SQD2"/>
    <property type="match status" value="1"/>
</dbReference>
<dbReference type="Proteomes" id="UP001596101">
    <property type="component" value="Unassembled WGS sequence"/>
</dbReference>
<evidence type="ECO:0000313" key="3">
    <source>
        <dbReference type="EMBL" id="MFC5477630.1"/>
    </source>
</evidence>
<accession>A0ABW0MHE1</accession>
<evidence type="ECO:0000259" key="1">
    <source>
        <dbReference type="Pfam" id="PF00534"/>
    </source>
</evidence>
<dbReference type="Pfam" id="PF00534">
    <property type="entry name" value="Glycos_transf_1"/>
    <property type="match status" value="1"/>
</dbReference>
<name>A0ABW0MHE1_9BURK</name>
<dbReference type="InterPro" id="IPR028098">
    <property type="entry name" value="Glyco_trans_4-like_N"/>
</dbReference>
<dbReference type="RefSeq" id="WP_379752267.1">
    <property type="nucleotide sequence ID" value="NZ_JBHSMR010000008.1"/>
</dbReference>
<feature type="domain" description="Glycosyltransferase subfamily 4-like N-terminal" evidence="2">
    <location>
        <begin position="68"/>
        <end position="200"/>
    </location>
</feature>
<proteinExistence type="predicted"/>
<sequence length="393" mass="43090">MKILTFSTLFPNSEKPGHGIFVETRLRHLVASGEVESRVVAPVPWFPSTNPRFGNYARFAKAPRHEVRHGIPVAHPRYPVIPKVGMNLSPLLLAQAAKPAIARLLDEGFDFDLIDAHYFYPDGVAAAMLGRYFNKPLVITARGSDITLFPNYALPRRMITWAARRADAVITVCNALRDEVVALGIDADRVVSLRNGVDLNLFRPTERTPNAMFTLLAVGHLVPVKAQDLIIGALPLLPGVRLVLAGDGPDRSKLETLARELNVLDRVRFLGAVPQAQLRSHYGAADALVLSSSREGWANVLLESMACGTPVVASRVYGTPEVVASPDAGVLMAERSYQGVADAVNALRANYPDRAATRRYAERFSWDDTTNGQLRLFEEVLTRRAGMPVLART</sequence>
<dbReference type="Pfam" id="PF13439">
    <property type="entry name" value="Glyco_transf_4"/>
    <property type="match status" value="1"/>
</dbReference>
<dbReference type="InterPro" id="IPR001296">
    <property type="entry name" value="Glyco_trans_1"/>
</dbReference>
<reference evidence="4" key="1">
    <citation type="journal article" date="2019" name="Int. J. Syst. Evol. Microbiol.">
        <title>The Global Catalogue of Microorganisms (GCM) 10K type strain sequencing project: providing services to taxonomists for standard genome sequencing and annotation.</title>
        <authorList>
            <consortium name="The Broad Institute Genomics Platform"/>
            <consortium name="The Broad Institute Genome Sequencing Center for Infectious Disease"/>
            <person name="Wu L."/>
            <person name="Ma J."/>
        </authorList>
    </citation>
    <scope>NUCLEOTIDE SEQUENCE [LARGE SCALE GENOMIC DNA]</scope>
    <source>
        <strain evidence="4">CCUG 43111</strain>
    </source>
</reference>
<dbReference type="PANTHER" id="PTHR45947:SF3">
    <property type="entry name" value="SULFOQUINOVOSYL TRANSFERASE SQD2"/>
    <property type="match status" value="1"/>
</dbReference>
<organism evidence="3 4">
    <name type="scientific">Massilia suwonensis</name>
    <dbReference type="NCBI Taxonomy" id="648895"/>
    <lineage>
        <taxon>Bacteria</taxon>
        <taxon>Pseudomonadati</taxon>
        <taxon>Pseudomonadota</taxon>
        <taxon>Betaproteobacteria</taxon>
        <taxon>Burkholderiales</taxon>
        <taxon>Oxalobacteraceae</taxon>
        <taxon>Telluria group</taxon>
        <taxon>Massilia</taxon>
    </lineage>
</organism>
<keyword evidence="4" id="KW-1185">Reference proteome</keyword>
<dbReference type="InterPro" id="IPR050194">
    <property type="entry name" value="Glycosyltransferase_grp1"/>
</dbReference>
<feature type="domain" description="Glycosyl transferase family 1" evidence="1">
    <location>
        <begin position="212"/>
        <end position="363"/>
    </location>
</feature>
<evidence type="ECO:0000259" key="2">
    <source>
        <dbReference type="Pfam" id="PF13439"/>
    </source>
</evidence>
<comment type="caution">
    <text evidence="3">The sequence shown here is derived from an EMBL/GenBank/DDBJ whole genome shotgun (WGS) entry which is preliminary data.</text>
</comment>